<keyword evidence="3 6" id="KW-0812">Transmembrane</keyword>
<reference evidence="7 8" key="1">
    <citation type="submission" date="2023-03" db="EMBL/GenBank/DDBJ databases">
        <title>Strain YYF002 represents a novel species in the genus Winogradskyella isolated from seawater.</title>
        <authorList>
            <person name="Fu Z.-Y."/>
        </authorList>
    </citation>
    <scope>NUCLEOTIDE SEQUENCE [LARGE SCALE GENOMIC DNA]</scope>
    <source>
        <strain evidence="7 8">YYF002</strain>
    </source>
</reference>
<proteinExistence type="predicted"/>
<keyword evidence="5 6" id="KW-0472">Membrane</keyword>
<accession>A0ABT6G0S2</accession>
<dbReference type="PANTHER" id="PTHR30086">
    <property type="entry name" value="ARGININE EXPORTER PROTEIN ARGO"/>
    <property type="match status" value="1"/>
</dbReference>
<feature type="transmembrane region" description="Helical" evidence="6">
    <location>
        <begin position="40"/>
        <end position="65"/>
    </location>
</feature>
<organism evidence="7 8">
    <name type="scientific">Winogradskyella marincola</name>
    <dbReference type="NCBI Taxonomy" id="3037795"/>
    <lineage>
        <taxon>Bacteria</taxon>
        <taxon>Pseudomonadati</taxon>
        <taxon>Bacteroidota</taxon>
        <taxon>Flavobacteriia</taxon>
        <taxon>Flavobacteriales</taxon>
        <taxon>Flavobacteriaceae</taxon>
        <taxon>Winogradskyella</taxon>
    </lineage>
</organism>
<evidence type="ECO:0000256" key="4">
    <source>
        <dbReference type="ARBA" id="ARBA00022989"/>
    </source>
</evidence>
<keyword evidence="8" id="KW-1185">Reference proteome</keyword>
<keyword evidence="4 6" id="KW-1133">Transmembrane helix</keyword>
<feature type="transmembrane region" description="Helical" evidence="6">
    <location>
        <begin position="150"/>
        <end position="174"/>
    </location>
</feature>
<evidence type="ECO:0000313" key="7">
    <source>
        <dbReference type="EMBL" id="MDG4715532.1"/>
    </source>
</evidence>
<dbReference type="InterPro" id="IPR001123">
    <property type="entry name" value="LeuE-type"/>
</dbReference>
<evidence type="ECO:0000256" key="3">
    <source>
        <dbReference type="ARBA" id="ARBA00022692"/>
    </source>
</evidence>
<dbReference type="EMBL" id="JARSBN010000003">
    <property type="protein sequence ID" value="MDG4715532.1"/>
    <property type="molecule type" value="Genomic_DNA"/>
</dbReference>
<feature type="transmembrane region" description="Helical" evidence="6">
    <location>
        <begin position="186"/>
        <end position="205"/>
    </location>
</feature>
<dbReference type="Pfam" id="PF01810">
    <property type="entry name" value="LysE"/>
    <property type="match status" value="1"/>
</dbReference>
<evidence type="ECO:0000256" key="5">
    <source>
        <dbReference type="ARBA" id="ARBA00023136"/>
    </source>
</evidence>
<gene>
    <name evidence="7" type="ORF">P7122_06605</name>
</gene>
<evidence type="ECO:0000256" key="2">
    <source>
        <dbReference type="ARBA" id="ARBA00022475"/>
    </source>
</evidence>
<sequence>MGTENLMTFIITALFFIMTPGIDTVFVLNKSISQGAKSGFYATLGINSGVFVHTFFAALGLSILIANSTFALTFIKILGAGYLICIGLFKFKNKKEFFSANQTKVRISSKNDFWSGFLTNTLNPKVALFFLAFFPQFIEASQISNPIPFFFLGTIYALIGVVWYLILSLFASAFSQNLKNNPQSSYWLNKLSGLVFIVMGMRIAFT</sequence>
<evidence type="ECO:0000256" key="1">
    <source>
        <dbReference type="ARBA" id="ARBA00004651"/>
    </source>
</evidence>
<feature type="transmembrane region" description="Helical" evidence="6">
    <location>
        <begin position="71"/>
        <end position="91"/>
    </location>
</feature>
<name>A0ABT6G0S2_9FLAO</name>
<dbReference type="Proteomes" id="UP001529085">
    <property type="component" value="Unassembled WGS sequence"/>
</dbReference>
<comment type="caution">
    <text evidence="7">The sequence shown here is derived from an EMBL/GenBank/DDBJ whole genome shotgun (WGS) entry which is preliminary data.</text>
</comment>
<dbReference type="PIRSF" id="PIRSF006324">
    <property type="entry name" value="LeuE"/>
    <property type="match status" value="1"/>
</dbReference>
<feature type="transmembrane region" description="Helical" evidence="6">
    <location>
        <begin position="112"/>
        <end position="138"/>
    </location>
</feature>
<protein>
    <submittedName>
        <fullName evidence="7">LysE family translocator</fullName>
    </submittedName>
</protein>
<comment type="subcellular location">
    <subcellularLocation>
        <location evidence="1">Cell membrane</location>
        <topology evidence="1">Multi-pass membrane protein</topology>
    </subcellularLocation>
</comment>
<dbReference type="RefSeq" id="WP_278004988.1">
    <property type="nucleotide sequence ID" value="NZ_JARSBN010000003.1"/>
</dbReference>
<evidence type="ECO:0000256" key="6">
    <source>
        <dbReference type="SAM" id="Phobius"/>
    </source>
</evidence>
<feature type="transmembrane region" description="Helical" evidence="6">
    <location>
        <begin position="6"/>
        <end position="28"/>
    </location>
</feature>
<dbReference type="PANTHER" id="PTHR30086:SF20">
    <property type="entry name" value="ARGININE EXPORTER PROTEIN ARGO-RELATED"/>
    <property type="match status" value="1"/>
</dbReference>
<evidence type="ECO:0000313" key="8">
    <source>
        <dbReference type="Proteomes" id="UP001529085"/>
    </source>
</evidence>
<keyword evidence="2" id="KW-1003">Cell membrane</keyword>